<evidence type="ECO:0000256" key="1">
    <source>
        <dbReference type="ARBA" id="ARBA00001946"/>
    </source>
</evidence>
<dbReference type="GO" id="GO:0046872">
    <property type="term" value="F:metal ion binding"/>
    <property type="evidence" value="ECO:0007669"/>
    <property type="project" value="UniProtKB-KW"/>
</dbReference>
<protein>
    <submittedName>
        <fullName evidence="5">Putative hydrolase of the HAD superfamily</fullName>
    </submittedName>
</protein>
<dbReference type="Gene3D" id="3.40.50.1000">
    <property type="entry name" value="HAD superfamily/HAD-like"/>
    <property type="match status" value="1"/>
</dbReference>
<evidence type="ECO:0000313" key="6">
    <source>
        <dbReference type="Proteomes" id="UP000184526"/>
    </source>
</evidence>
<organism evidence="5 6">
    <name type="scientific">Clostridium collagenovorans DSM 3089</name>
    <dbReference type="NCBI Taxonomy" id="1121306"/>
    <lineage>
        <taxon>Bacteria</taxon>
        <taxon>Bacillati</taxon>
        <taxon>Bacillota</taxon>
        <taxon>Clostridia</taxon>
        <taxon>Eubacteriales</taxon>
        <taxon>Clostridiaceae</taxon>
        <taxon>Clostridium</taxon>
    </lineage>
</organism>
<evidence type="ECO:0000256" key="2">
    <source>
        <dbReference type="ARBA" id="ARBA00022723"/>
    </source>
</evidence>
<dbReference type="InterPro" id="IPR023214">
    <property type="entry name" value="HAD_sf"/>
</dbReference>
<reference evidence="5 6" key="1">
    <citation type="submission" date="2016-11" db="EMBL/GenBank/DDBJ databases">
        <authorList>
            <person name="Jaros S."/>
            <person name="Januszkiewicz K."/>
            <person name="Wedrychowicz H."/>
        </authorList>
    </citation>
    <scope>NUCLEOTIDE SEQUENCE [LARGE SCALE GENOMIC DNA]</scope>
    <source>
        <strain evidence="5 6">DSM 3089</strain>
    </source>
</reference>
<dbReference type="PANTHER" id="PTHR46470">
    <property type="entry name" value="N-ACYLNEURAMINATE-9-PHOSPHATASE"/>
    <property type="match status" value="1"/>
</dbReference>
<dbReference type="PANTHER" id="PTHR46470:SF2">
    <property type="entry name" value="GLYCERALDEHYDE 3-PHOSPHATE PHOSPHATASE"/>
    <property type="match status" value="1"/>
</dbReference>
<dbReference type="InterPro" id="IPR051400">
    <property type="entry name" value="HAD-like_hydrolase"/>
</dbReference>
<evidence type="ECO:0000256" key="3">
    <source>
        <dbReference type="ARBA" id="ARBA00022801"/>
    </source>
</evidence>
<name>A0A1M5S647_9CLOT</name>
<dbReference type="OrthoDB" id="264363at2"/>
<dbReference type="NCBIfam" id="TIGR01549">
    <property type="entry name" value="HAD-SF-IA-v1"/>
    <property type="match status" value="1"/>
</dbReference>
<keyword evidence="2" id="KW-0479">Metal-binding</keyword>
<dbReference type="InterPro" id="IPR006439">
    <property type="entry name" value="HAD-SF_hydro_IA"/>
</dbReference>
<dbReference type="InterPro" id="IPR036412">
    <property type="entry name" value="HAD-like_sf"/>
</dbReference>
<dbReference type="EMBL" id="FQXP01000003">
    <property type="protein sequence ID" value="SHH33915.1"/>
    <property type="molecule type" value="Genomic_DNA"/>
</dbReference>
<proteinExistence type="predicted"/>
<accession>A0A1M5S647</accession>
<sequence>MIKGVIFDMYETLITLHQSPLYFGTQMAIDADISEEEFQSLWKPREYDITVGKITLEEILEFILKEKRCYSEKLFNKIVEKRKISKKECFKYLHPEIIPMLNELKKREICIGLISNCFSEEVEAMKNSELFPYFDATYLSFEQGLQKPEKEMFFRCIDKLSVSADECIYVGDGGSLELETDF</sequence>
<dbReference type="GO" id="GO:0016791">
    <property type="term" value="F:phosphatase activity"/>
    <property type="evidence" value="ECO:0007669"/>
    <property type="project" value="TreeGrafter"/>
</dbReference>
<keyword evidence="4" id="KW-0460">Magnesium</keyword>
<dbReference type="SFLD" id="SFLDG01129">
    <property type="entry name" value="C1.5:_HAD__Beta-PGM__Phosphata"/>
    <property type="match status" value="1"/>
</dbReference>
<evidence type="ECO:0000256" key="4">
    <source>
        <dbReference type="ARBA" id="ARBA00022842"/>
    </source>
</evidence>
<dbReference type="Proteomes" id="UP000184526">
    <property type="component" value="Unassembled WGS sequence"/>
</dbReference>
<comment type="cofactor">
    <cofactor evidence="1">
        <name>Mg(2+)</name>
        <dbReference type="ChEBI" id="CHEBI:18420"/>
    </cofactor>
</comment>
<dbReference type="SFLD" id="SFLDS00003">
    <property type="entry name" value="Haloacid_Dehalogenase"/>
    <property type="match status" value="1"/>
</dbReference>
<dbReference type="AlphaFoldDB" id="A0A1M5S647"/>
<dbReference type="STRING" id="1121306.SAMN02745196_00051"/>
<keyword evidence="6" id="KW-1185">Reference proteome</keyword>
<dbReference type="SUPFAM" id="SSF56784">
    <property type="entry name" value="HAD-like"/>
    <property type="match status" value="1"/>
</dbReference>
<evidence type="ECO:0000313" key="5">
    <source>
        <dbReference type="EMBL" id="SHH33915.1"/>
    </source>
</evidence>
<dbReference type="Pfam" id="PF00702">
    <property type="entry name" value="Hydrolase"/>
    <property type="match status" value="1"/>
</dbReference>
<gene>
    <name evidence="5" type="ORF">SAMN02745196_00051</name>
</gene>
<dbReference type="PRINTS" id="PR00413">
    <property type="entry name" value="HADHALOGNASE"/>
</dbReference>
<keyword evidence="3 5" id="KW-0378">Hydrolase</keyword>
<dbReference type="GO" id="GO:0044281">
    <property type="term" value="P:small molecule metabolic process"/>
    <property type="evidence" value="ECO:0007669"/>
    <property type="project" value="UniProtKB-ARBA"/>
</dbReference>